<evidence type="ECO:0000313" key="2">
    <source>
        <dbReference type="EMBL" id="MCY1081260.1"/>
    </source>
</evidence>
<proteinExistence type="predicted"/>
<feature type="region of interest" description="Disordered" evidence="1">
    <location>
        <begin position="1"/>
        <end position="32"/>
    </location>
</feature>
<protein>
    <submittedName>
        <fullName evidence="2">Uncharacterized protein</fullName>
    </submittedName>
</protein>
<reference evidence="2 3" key="1">
    <citation type="submission" date="2022-11" db="EMBL/GenBank/DDBJ databases">
        <title>Minimal conservation of predation-associated metabolite biosynthetic gene clusters underscores biosynthetic potential of Myxococcota including descriptions for ten novel species: Archangium lansinium sp. nov., Myxococcus landrumus sp. nov., Nannocystis bai.</title>
        <authorList>
            <person name="Ahearne A."/>
            <person name="Stevens C."/>
            <person name="Phillips K."/>
        </authorList>
    </citation>
    <scope>NUCLEOTIDE SEQUENCE [LARGE SCALE GENOMIC DNA]</scope>
    <source>
        <strain evidence="2 3">MIWBW</strain>
    </source>
</reference>
<dbReference type="EMBL" id="JAPNKA010000001">
    <property type="protein sequence ID" value="MCY1081260.1"/>
    <property type="molecule type" value="Genomic_DNA"/>
</dbReference>
<dbReference type="Proteomes" id="UP001207654">
    <property type="component" value="Unassembled WGS sequence"/>
</dbReference>
<dbReference type="RefSeq" id="WP_267539865.1">
    <property type="nucleotide sequence ID" value="NZ_JAPNKA010000001.1"/>
</dbReference>
<gene>
    <name evidence="2" type="ORF">OV287_43090</name>
</gene>
<name>A0ABT4AHX8_9BACT</name>
<evidence type="ECO:0000256" key="1">
    <source>
        <dbReference type="SAM" id="MobiDB-lite"/>
    </source>
</evidence>
<sequence>MPQQRERTKLQPRSEAGPIRERKQLTAEQDSAGDQASALLRAIAKASPLTRRPIPEARRFLPVIDEVRTNHIILLDGKRGSGKSALLLTLLMGYSETLLNGQPLPGFEDWFDPADRIVPVGHVDLQPQPASTNLLLLLMASLERVVHTLWPQRERGKPGAQPWHIPAPDEPTSLRYWRNFVRVAASSGGGNVQDRKKVLDPEAFALEQAKEDFRRLDLQTVFREFMDALTQDYLNLTHQSSGPQPLFLLAIDDADMNPWLSAGLLEVIRKLYHPRLAFLLTGDSSLFVEMLKQELARDVRRDSQPLTDDEKARYETLALEIYAKVIPQGHRCMLPALPEEERLSALPELEKFLRTIPIQPRRGVADKQPLSLRDYLQYGSQVREAMPERLRTLWDLYGELALADTRAKQTGAEDARAATAIETFWHSVLRDVHGNSELERNLREVIHRSRSKPWQLRIEEGLIATPSLRSWTTYPVGNGWRLVTETPEKFRLALRGKELDPQTTAAIILATDFAADDIRGAFGARSPAILGLRIPVFAHGIGSLAQGVQIVAPWLIPEWASFEDLYELKESWELGLIFTDERPTIPDYLARHFLSSVLSVGKRPRFATKSALEANHVAEATSKSEQDYVLLDWAPLAEKLVALTRRPNDSPRLSSMSEWAISRAGLLAAPESGLPPKVANEFLRVLRTAFGKNWEQVRRELRKTRRARLALNPLQEDIPTDKNTSIQQIDELFPEHEFGNVVEQRSSQRATDHMLGEFRNALNSVRIRWLRSITGESGSASLLTYLTPYRLNLLEDVPPSFFSPATEILLRHQNISGEATPALMALWRFACDWSGVDEHVRNAVREERGTLVIDQRFLNGISGEERLVATYMVGTDQTAQRVRLWATEEFQTEMSTLQVWAARSRLEELTPLLEVLLRMVHDYSMDQQGRSNPMLFASTKRMAWPGTKFHYMNHDYFPWMIPGWQTLLEKELLELAWNERVADVKNANPSGARGEGGQYVDALAYWLLRSNQLLFRRGNLERELNMALTPYDWEQVIKPYFQKQGEPHQSRDSVFNAWIEELPLMAAPEYGLSQVAAEALLNSVIESTLAKEIDLPGYWHQRREKRLVQAGVPEARVKDFLRSMDDERKDHPWVSLMGKPRPPRSGPAGGSRKKPPQS</sequence>
<feature type="region of interest" description="Disordered" evidence="1">
    <location>
        <begin position="1128"/>
        <end position="1158"/>
    </location>
</feature>
<keyword evidence="3" id="KW-1185">Reference proteome</keyword>
<comment type="caution">
    <text evidence="2">The sequence shown here is derived from an EMBL/GenBank/DDBJ whole genome shotgun (WGS) entry which is preliminary data.</text>
</comment>
<organism evidence="2 3">
    <name type="scientific">Archangium lansingense</name>
    <dbReference type="NCBI Taxonomy" id="2995310"/>
    <lineage>
        <taxon>Bacteria</taxon>
        <taxon>Pseudomonadati</taxon>
        <taxon>Myxococcota</taxon>
        <taxon>Myxococcia</taxon>
        <taxon>Myxococcales</taxon>
        <taxon>Cystobacterineae</taxon>
        <taxon>Archangiaceae</taxon>
        <taxon>Archangium</taxon>
    </lineage>
</organism>
<accession>A0ABT4AHX8</accession>
<evidence type="ECO:0000313" key="3">
    <source>
        <dbReference type="Proteomes" id="UP001207654"/>
    </source>
</evidence>